<dbReference type="RefSeq" id="XP_060415544.1">
    <property type="nucleotide sequence ID" value="XM_060564618.1"/>
</dbReference>
<feature type="domain" description="Protein kinase" evidence="2">
    <location>
        <begin position="324"/>
        <end position="568"/>
    </location>
</feature>
<dbReference type="EMBL" id="JAHLJV010000020">
    <property type="protein sequence ID" value="KAK1594361.1"/>
    <property type="molecule type" value="Genomic_DNA"/>
</dbReference>
<evidence type="ECO:0000259" key="2">
    <source>
        <dbReference type="PROSITE" id="PS50011"/>
    </source>
</evidence>
<evidence type="ECO:0000313" key="4">
    <source>
        <dbReference type="Proteomes" id="UP001230504"/>
    </source>
</evidence>
<feature type="compositionally biased region" description="Basic and acidic residues" evidence="1">
    <location>
        <begin position="100"/>
        <end position="112"/>
    </location>
</feature>
<accession>A0AAD8Q1Z0</accession>
<dbReference type="GO" id="GO:0005524">
    <property type="term" value="F:ATP binding"/>
    <property type="evidence" value="ECO:0007669"/>
    <property type="project" value="InterPro"/>
</dbReference>
<protein>
    <submittedName>
        <fullName evidence="3">Kinase domain-containing protein</fullName>
    </submittedName>
</protein>
<evidence type="ECO:0000256" key="1">
    <source>
        <dbReference type="SAM" id="MobiDB-lite"/>
    </source>
</evidence>
<feature type="region of interest" description="Disordered" evidence="1">
    <location>
        <begin position="831"/>
        <end position="904"/>
    </location>
</feature>
<dbReference type="AlphaFoldDB" id="A0AAD8Q1Z0"/>
<proteinExistence type="predicted"/>
<feature type="compositionally biased region" description="Basic and acidic residues" evidence="1">
    <location>
        <begin position="44"/>
        <end position="54"/>
    </location>
</feature>
<dbReference type="InterPro" id="IPR050167">
    <property type="entry name" value="Ser_Thr_protein_kinase"/>
</dbReference>
<reference evidence="3" key="1">
    <citation type="submission" date="2021-06" db="EMBL/GenBank/DDBJ databases">
        <title>Comparative genomics, transcriptomics and evolutionary studies reveal genomic signatures of adaptation to plant cell wall in hemibiotrophic fungi.</title>
        <authorList>
            <consortium name="DOE Joint Genome Institute"/>
            <person name="Baroncelli R."/>
            <person name="Diaz J.F."/>
            <person name="Benocci T."/>
            <person name="Peng M."/>
            <person name="Battaglia E."/>
            <person name="Haridas S."/>
            <person name="Andreopoulos W."/>
            <person name="Labutti K."/>
            <person name="Pangilinan J."/>
            <person name="Floch G.L."/>
            <person name="Makela M.R."/>
            <person name="Henrissat B."/>
            <person name="Grigoriev I.V."/>
            <person name="Crouch J.A."/>
            <person name="De Vries R.P."/>
            <person name="Sukno S.A."/>
            <person name="Thon M.R."/>
        </authorList>
    </citation>
    <scope>NUCLEOTIDE SEQUENCE</scope>
    <source>
        <strain evidence="3">CBS 125086</strain>
    </source>
</reference>
<gene>
    <name evidence="3" type="ORF">LY79DRAFT_683894</name>
</gene>
<dbReference type="Pfam" id="PF00069">
    <property type="entry name" value="Pkinase"/>
    <property type="match status" value="1"/>
</dbReference>
<keyword evidence="3" id="KW-0418">Kinase</keyword>
<dbReference type="InterPro" id="IPR011009">
    <property type="entry name" value="Kinase-like_dom_sf"/>
</dbReference>
<dbReference type="Gene3D" id="1.10.510.10">
    <property type="entry name" value="Transferase(Phosphotransferase) domain 1"/>
    <property type="match status" value="1"/>
</dbReference>
<dbReference type="PROSITE" id="PS50011">
    <property type="entry name" value="PROTEIN_KINASE_DOM"/>
    <property type="match status" value="1"/>
</dbReference>
<dbReference type="SUPFAM" id="SSF56112">
    <property type="entry name" value="Protein kinase-like (PK-like)"/>
    <property type="match status" value="1"/>
</dbReference>
<sequence length="947" mass="104778">MMAQMSPSPTEPPPTSGQHSTSFLRKLFGRNNAAPAPVGPLQAKEPEPEPVHEPDSDDPQSTGLMRRVSRKVVPGLPRVQTFKRQQSERRNNLAPVEPSPAERRALSVDRRVQSPRTASQAQSFPRASAPDFLENTYEIQSASSAPVSPVEEKAEASLNQMVAPVSAPTFDDSHVHELQSISDAHSVTTSQSQYEAMIHDELETTWILNLSMHFRDKSKREKFFVTYRETPTLWRRVTISLDYRNAPDNSLELDLMHTKSQRDKSSKIYEAIRDSLQDIQFYHSVTNLKLQTTDGRLHVHVVEDEIIQYPTVRQVQHLGCRRIRERDIDFDSHMSGFVYKVRVGGEVLIKKEIPGPDTIDEFLYEINALNRLRYSRNIIRFHGVVVDDDDEYVKGLLISYAVHGALIDVIYDNQQESELGLPWPIREKWARQIVQGLADIHESGFVQGDFTLSNIVIDDEDNAKIIDINRRGCPVGWEPPEATPLIESNQRISMYIGVKSDLYQLGMVLWALAAQDDEPEAQGRPLQLTEEHIVPAWYREMVDICLSDDPRLRLQASSLMALFPEPAVGDDAAPPSISVDDGYTMQEYFVEGYQGNGHARVKTAEPAHDWSYVNLGHTYADPSRGFSQDPYYYTRGRSPPSPLPSHYGRCDSPHVGRNISSWAEARNIAPSYSDVGGDEIEDHKSTTPTTSKDSIATPELMDETSRSMQQRLEELQWTPLSNDLAAIDRAELDQTPGQVDKRLVGEELSRVVSGTELTEPHAFVDPIASRPSMASPLTVKNADIEGENAGGDVMEEAGQVGKPKNELNSNDNISSESGNIAAATLLTEHEDVAATPSTKETTTANPTAAKAEAENESAAVSEQQIPPALDAEIPSRDNATPKTDTDAKTAAPSSPVAGTPELNGVGAAYLDTDEQKMREKASLGDDFSSNTVALAAPTATTMTAVEK</sequence>
<feature type="compositionally biased region" description="Polar residues" evidence="1">
    <location>
        <begin position="114"/>
        <end position="125"/>
    </location>
</feature>
<keyword evidence="3" id="KW-0808">Transferase</keyword>
<dbReference type="Proteomes" id="UP001230504">
    <property type="component" value="Unassembled WGS sequence"/>
</dbReference>
<feature type="region of interest" description="Disordered" evidence="1">
    <location>
        <begin position="673"/>
        <end position="708"/>
    </location>
</feature>
<dbReference type="GO" id="GO:0004672">
    <property type="term" value="F:protein kinase activity"/>
    <property type="evidence" value="ECO:0007669"/>
    <property type="project" value="InterPro"/>
</dbReference>
<dbReference type="GO" id="GO:0007165">
    <property type="term" value="P:signal transduction"/>
    <property type="evidence" value="ECO:0007669"/>
    <property type="project" value="TreeGrafter"/>
</dbReference>
<feature type="region of interest" description="Disordered" evidence="1">
    <location>
        <begin position="1"/>
        <end position="127"/>
    </location>
</feature>
<dbReference type="InterPro" id="IPR000719">
    <property type="entry name" value="Prot_kinase_dom"/>
</dbReference>
<keyword evidence="4" id="KW-1185">Reference proteome</keyword>
<comment type="caution">
    <text evidence="3">The sequence shown here is derived from an EMBL/GenBank/DDBJ whole genome shotgun (WGS) entry which is preliminary data.</text>
</comment>
<evidence type="ECO:0000313" key="3">
    <source>
        <dbReference type="EMBL" id="KAK1594361.1"/>
    </source>
</evidence>
<name>A0AAD8Q1Z0_9PEZI</name>
<dbReference type="PANTHER" id="PTHR23257">
    <property type="entry name" value="SERINE-THREONINE PROTEIN KINASE"/>
    <property type="match status" value="1"/>
</dbReference>
<dbReference type="GeneID" id="85448858"/>
<dbReference type="GO" id="GO:0005737">
    <property type="term" value="C:cytoplasm"/>
    <property type="evidence" value="ECO:0007669"/>
    <property type="project" value="TreeGrafter"/>
</dbReference>
<feature type="compositionally biased region" description="Polar residues" evidence="1">
    <location>
        <begin position="835"/>
        <end position="846"/>
    </location>
</feature>
<organism evidence="3 4">
    <name type="scientific">Colletotrichum navitas</name>
    <dbReference type="NCBI Taxonomy" id="681940"/>
    <lineage>
        <taxon>Eukaryota</taxon>
        <taxon>Fungi</taxon>
        <taxon>Dikarya</taxon>
        <taxon>Ascomycota</taxon>
        <taxon>Pezizomycotina</taxon>
        <taxon>Sordariomycetes</taxon>
        <taxon>Hypocreomycetidae</taxon>
        <taxon>Glomerellales</taxon>
        <taxon>Glomerellaceae</taxon>
        <taxon>Colletotrichum</taxon>
        <taxon>Colletotrichum graminicola species complex</taxon>
    </lineage>
</organism>